<dbReference type="FunFam" id="1.10.287.70:FF:000041">
    <property type="entry name" value="Transient receptor potential cation channel subfamily C member 7"/>
    <property type="match status" value="1"/>
</dbReference>
<dbReference type="PRINTS" id="PR01647">
    <property type="entry name" value="TRPCHANNEL6"/>
</dbReference>
<keyword evidence="7" id="KW-0677">Repeat</keyword>
<proteinExistence type="predicted"/>
<evidence type="ECO:0000313" key="21">
    <source>
        <dbReference type="Proteomes" id="UP001108280"/>
    </source>
</evidence>
<dbReference type="PRINTS" id="PR01097">
    <property type="entry name" value="TRNSRECEPTRP"/>
</dbReference>
<evidence type="ECO:0000256" key="13">
    <source>
        <dbReference type="ARBA" id="ARBA00023180"/>
    </source>
</evidence>
<gene>
    <name evidence="22" type="primary">Trpc6</name>
</gene>
<dbReference type="Gene3D" id="1.10.287.70">
    <property type="match status" value="1"/>
</dbReference>
<feature type="transmembrane region" description="Helical" evidence="19">
    <location>
        <begin position="514"/>
        <end position="535"/>
    </location>
</feature>
<keyword evidence="10 16" id="KW-0040">ANK repeat</keyword>
<evidence type="ECO:0000256" key="7">
    <source>
        <dbReference type="ARBA" id="ARBA00022737"/>
    </source>
</evidence>
<name>A0A9J7K764_CRIGR</name>
<dbReference type="InterPro" id="IPR013555">
    <property type="entry name" value="TRP_dom"/>
</dbReference>
<evidence type="ECO:0000256" key="17">
    <source>
        <dbReference type="SAM" id="Coils"/>
    </source>
</evidence>
<feature type="domain" description="Transient receptor ion channel" evidence="20">
    <location>
        <begin position="252"/>
        <end position="314"/>
    </location>
</feature>
<evidence type="ECO:0000256" key="1">
    <source>
        <dbReference type="ARBA" id="ARBA00004651"/>
    </source>
</evidence>
<keyword evidence="2" id="KW-0813">Transport</keyword>
<dbReference type="SMART" id="SM01420">
    <property type="entry name" value="TRP_2"/>
    <property type="match status" value="1"/>
</dbReference>
<evidence type="ECO:0000256" key="5">
    <source>
        <dbReference type="ARBA" id="ARBA00022673"/>
    </source>
</evidence>
<reference evidence="22" key="3">
    <citation type="submission" date="2025-08" db="UniProtKB">
        <authorList>
            <consortium name="RefSeq"/>
        </authorList>
    </citation>
    <scope>IDENTIFICATION</scope>
    <source>
        <strain evidence="22">17A/GY</strain>
        <tissue evidence="22">Liver</tissue>
    </source>
</reference>
<feature type="repeat" description="ANK" evidence="16">
    <location>
        <begin position="217"/>
        <end position="249"/>
    </location>
</feature>
<dbReference type="Pfam" id="PF08344">
    <property type="entry name" value="TRP_2"/>
    <property type="match status" value="1"/>
</dbReference>
<accession>A0A9J7K764</accession>
<evidence type="ECO:0000256" key="2">
    <source>
        <dbReference type="ARBA" id="ARBA00022448"/>
    </source>
</evidence>
<feature type="transmembrane region" description="Helical" evidence="19">
    <location>
        <begin position="406"/>
        <end position="426"/>
    </location>
</feature>
<evidence type="ECO:0000256" key="14">
    <source>
        <dbReference type="ARBA" id="ARBA00023303"/>
    </source>
</evidence>
<dbReference type="GO" id="GO:0034703">
    <property type="term" value="C:cation channel complex"/>
    <property type="evidence" value="ECO:0007669"/>
    <property type="project" value="TreeGrafter"/>
</dbReference>
<dbReference type="PROSITE" id="PS50088">
    <property type="entry name" value="ANK_REPEAT"/>
    <property type="match status" value="1"/>
</dbReference>
<feature type="transmembrane region" description="Helical" evidence="19">
    <location>
        <begin position="481"/>
        <end position="502"/>
    </location>
</feature>
<dbReference type="RefSeq" id="XP_035314845.1">
    <property type="nucleotide sequence ID" value="XM_035458954.1"/>
</dbReference>
<dbReference type="InterPro" id="IPR002153">
    <property type="entry name" value="TRPC_channel"/>
</dbReference>
<organism evidence="21 22">
    <name type="scientific">Cricetulus griseus</name>
    <name type="common">Chinese hamster</name>
    <name type="synonym">Cricetulus barabensis griseus</name>
    <dbReference type="NCBI Taxonomy" id="10029"/>
    <lineage>
        <taxon>Eukaryota</taxon>
        <taxon>Metazoa</taxon>
        <taxon>Chordata</taxon>
        <taxon>Craniata</taxon>
        <taxon>Vertebrata</taxon>
        <taxon>Euteleostomi</taxon>
        <taxon>Mammalia</taxon>
        <taxon>Eutheria</taxon>
        <taxon>Euarchontoglires</taxon>
        <taxon>Glires</taxon>
        <taxon>Rodentia</taxon>
        <taxon>Myomorpha</taxon>
        <taxon>Muroidea</taxon>
        <taxon>Cricetidae</taxon>
        <taxon>Cricetinae</taxon>
        <taxon>Cricetulus</taxon>
    </lineage>
</organism>
<feature type="transmembrane region" description="Helical" evidence="19">
    <location>
        <begin position="624"/>
        <end position="645"/>
    </location>
</feature>
<evidence type="ECO:0000256" key="12">
    <source>
        <dbReference type="ARBA" id="ARBA00023136"/>
    </source>
</evidence>
<dbReference type="SMART" id="SM00248">
    <property type="entry name" value="ANK"/>
    <property type="match status" value="3"/>
</dbReference>
<dbReference type="GO" id="GO:0005886">
    <property type="term" value="C:plasma membrane"/>
    <property type="evidence" value="ECO:0007669"/>
    <property type="project" value="UniProtKB-SubCell"/>
</dbReference>
<sequence>MSQSPGFVARRGGSPLTAPGAGTRRNESQDYLLMDELGDDSCPQLPLPPYGYYPSFRGNENRLTHRRQTVLREKGRRLANRGPAYMFNDHSTSLSIEEERFLDAAEYGNIPVVRKMLEECHSLNVNCVDYMGQNALQLAVANEHLEITELLLKKENLSRVGDALLLAISKGYVRIVEAILNHPAFAEGKRLATSPSQSELQQDDFYAYDEDGTRFSHDVTPIILAAHCQEYEIVHTLLRKGARIERPHDYFCKCTECSQKQKHDSFSHSRSRINAYKGLASPAYLSLSSEDPVMTALELSNELAVLANIEKEFKNDYRKLSMQCKDFVVGLLDLCRNTEEVEAILNGDAETRQPGDLGRPNLSRLKLAIKYEVKKFVAHPNCQQQLLSIWYENLSGLRQQTMAVKFLVVLAVAIGLPFLALIYWCAPCSKMGKIMRGPFMKFVAHAASFTIFLGLLVMNAADRFEGTKLLPNETSTDNARQLFRMKTSCFSWMEMLIISWVIARIKWDPSDPQIISEGLYAIAVVLSFSRIAYILPANESFGPLQISLGRTVKDIFKFMVIFIMVFVAFMIGMFNLYSYYIGAKQNEAFTTVEESFKTLFWAIFGLSEVKSVVINYNHKFIENIGYVLYGVYNVTMVIVLLNMLIAMINSSFQEIEDDADVEWKFARAKLWFSYFEEGRTLPVPFNLVPSPKSLLYLLLKFKKWMSEMVQGHKKGFHEDAEMNKRNEEKKFGILGSREDLSKFPLDKNQLAHKQSSIRSSEDFHLNSFSSPPRQYQKIMKRLIKRYVLQAQIDKESDEVNEGELKEIKQDISSLRYELLEEKSQNTEDLAELIRKLGERLSLGPKEEESHR</sequence>
<dbReference type="PANTHER" id="PTHR10117">
    <property type="entry name" value="TRANSIENT RECEPTOR POTENTIAL CHANNEL"/>
    <property type="match status" value="1"/>
</dbReference>
<keyword evidence="8" id="KW-0106">Calcium</keyword>
<evidence type="ECO:0000256" key="9">
    <source>
        <dbReference type="ARBA" id="ARBA00022989"/>
    </source>
</evidence>
<keyword evidence="22" id="KW-0675">Receptor</keyword>
<dbReference type="GO" id="GO:0070679">
    <property type="term" value="F:inositol 1,4,5 trisphosphate binding"/>
    <property type="evidence" value="ECO:0007669"/>
    <property type="project" value="TreeGrafter"/>
</dbReference>
<evidence type="ECO:0000256" key="11">
    <source>
        <dbReference type="ARBA" id="ARBA00023065"/>
    </source>
</evidence>
<keyword evidence="12 19" id="KW-0472">Membrane</keyword>
<comment type="catalytic activity">
    <reaction evidence="15">
        <text>Ca(2+)(in) = Ca(2+)(out)</text>
        <dbReference type="Rhea" id="RHEA:29671"/>
        <dbReference type="ChEBI" id="CHEBI:29108"/>
    </reaction>
</comment>
<keyword evidence="9 19" id="KW-1133">Transmembrane helix</keyword>
<evidence type="ECO:0000256" key="19">
    <source>
        <dbReference type="SAM" id="Phobius"/>
    </source>
</evidence>
<dbReference type="FunFam" id="1.25.40.20:FF:000157">
    <property type="entry name" value="short transient receptor potential channel 6 isoform X1"/>
    <property type="match status" value="1"/>
</dbReference>
<dbReference type="RefSeq" id="XP_035300271.1">
    <property type="nucleotide sequence ID" value="XM_035444380.1"/>
</dbReference>
<feature type="transmembrane region" description="Helical" evidence="19">
    <location>
        <begin position="438"/>
        <end position="461"/>
    </location>
</feature>
<feature type="coiled-coil region" evidence="17">
    <location>
        <begin position="804"/>
        <end position="839"/>
    </location>
</feature>
<feature type="region of interest" description="Disordered" evidence="18">
    <location>
        <begin position="1"/>
        <end position="27"/>
    </location>
</feature>
<dbReference type="InterPro" id="IPR005821">
    <property type="entry name" value="Ion_trans_dom"/>
</dbReference>
<evidence type="ECO:0000256" key="16">
    <source>
        <dbReference type="PROSITE-ProRule" id="PRU00023"/>
    </source>
</evidence>
<keyword evidence="17" id="KW-0175">Coiled coil</keyword>
<feature type="transmembrane region" description="Helical" evidence="19">
    <location>
        <begin position="555"/>
        <end position="577"/>
    </location>
</feature>
<dbReference type="Gene3D" id="1.25.40.20">
    <property type="entry name" value="Ankyrin repeat-containing domain"/>
    <property type="match status" value="1"/>
</dbReference>
<keyword evidence="13" id="KW-0325">Glycoprotein</keyword>
<evidence type="ECO:0000256" key="18">
    <source>
        <dbReference type="SAM" id="MobiDB-lite"/>
    </source>
</evidence>
<dbReference type="GO" id="GO:0051480">
    <property type="term" value="P:regulation of cytosolic calcium ion concentration"/>
    <property type="evidence" value="ECO:0007669"/>
    <property type="project" value="TreeGrafter"/>
</dbReference>
<keyword evidence="5" id="KW-0107">Calcium channel</keyword>
<evidence type="ECO:0000256" key="8">
    <source>
        <dbReference type="ARBA" id="ARBA00022837"/>
    </source>
</evidence>
<evidence type="ECO:0000256" key="15">
    <source>
        <dbReference type="ARBA" id="ARBA00036634"/>
    </source>
</evidence>
<keyword evidence="14" id="KW-0407">Ion channel</keyword>
<evidence type="ECO:0000256" key="4">
    <source>
        <dbReference type="ARBA" id="ARBA00022568"/>
    </source>
</evidence>
<dbReference type="CTD" id="7225"/>
<dbReference type="GO" id="GO:0007338">
    <property type="term" value="P:single fertilization"/>
    <property type="evidence" value="ECO:0007669"/>
    <property type="project" value="TreeGrafter"/>
</dbReference>
<evidence type="ECO:0000256" key="3">
    <source>
        <dbReference type="ARBA" id="ARBA00022475"/>
    </source>
</evidence>
<dbReference type="InterPro" id="IPR036770">
    <property type="entry name" value="Ankyrin_rpt-contain_sf"/>
</dbReference>
<dbReference type="Pfam" id="PF12796">
    <property type="entry name" value="Ank_2"/>
    <property type="match status" value="1"/>
</dbReference>
<keyword evidence="4" id="KW-0109">Calcium transport</keyword>
<evidence type="ECO:0000256" key="10">
    <source>
        <dbReference type="ARBA" id="ARBA00023043"/>
    </source>
</evidence>
<keyword evidence="11" id="KW-0406">Ion transport</keyword>
<evidence type="ECO:0000256" key="6">
    <source>
        <dbReference type="ARBA" id="ARBA00022692"/>
    </source>
</evidence>
<dbReference type="SUPFAM" id="SSF48403">
    <property type="entry name" value="Ankyrin repeat"/>
    <property type="match status" value="1"/>
</dbReference>
<dbReference type="Proteomes" id="UP001108280">
    <property type="component" value="Chromosome 4"/>
</dbReference>
<reference evidence="21" key="1">
    <citation type="journal article" date="2018" name="Biotechnol. Bioeng.">
        <title>A reference genome of the Chinese hamster based on a hybrid assembly strategy.</title>
        <authorList>
            <person name="Rupp O."/>
            <person name="MacDonald M.L."/>
            <person name="Li S."/>
            <person name="Dhiman H."/>
            <person name="Polson S."/>
            <person name="Griep S."/>
            <person name="Heffner K."/>
            <person name="Hernandez I."/>
            <person name="Brinkrolf K."/>
            <person name="Jadhav V."/>
            <person name="Samoudi M."/>
            <person name="Hao H."/>
            <person name="Kingham B."/>
            <person name="Goesmann A."/>
            <person name="Betenbaugh M.J."/>
            <person name="Lewis N.E."/>
            <person name="Borth N."/>
            <person name="Lee K.H."/>
        </authorList>
    </citation>
    <scope>NUCLEOTIDE SEQUENCE [LARGE SCALE GENOMIC DNA]</scope>
    <source>
        <strain evidence="21">17A/GY</strain>
    </source>
</reference>
<dbReference type="InterPro" id="IPR002110">
    <property type="entry name" value="Ankyrin_rpt"/>
</dbReference>
<dbReference type="InterPro" id="IPR005462">
    <property type="entry name" value="TRPC6_channel"/>
</dbReference>
<evidence type="ECO:0000259" key="20">
    <source>
        <dbReference type="SMART" id="SM01420"/>
    </source>
</evidence>
<evidence type="ECO:0000313" key="22">
    <source>
        <dbReference type="RefSeq" id="XP_035300271.1"/>
    </source>
</evidence>
<dbReference type="AlphaFoldDB" id="A0A9J7K764"/>
<dbReference type="GeneID" id="100757179"/>
<keyword evidence="6 19" id="KW-0812">Transmembrane</keyword>
<reference evidence="21" key="2">
    <citation type="journal article" date="2020" name="Biotechnol. Bioeng.">
        <title>Chromosome-scale scaffolds for the Chinese hamster reference genome assembly to facilitate the study of the CHO epigenome.</title>
        <authorList>
            <person name="Hilliard W."/>
            <person name="MacDonald M."/>
            <person name="Lee K.H."/>
        </authorList>
    </citation>
    <scope>NUCLEOTIDE SEQUENCE [LARGE SCALE GENOMIC DNA]</scope>
    <source>
        <strain evidence="21">17A/GY</strain>
    </source>
</reference>
<comment type="subcellular location">
    <subcellularLocation>
        <location evidence="1">Cell membrane</location>
        <topology evidence="1">Multi-pass membrane protein</topology>
    </subcellularLocation>
</comment>
<dbReference type="Pfam" id="PF00520">
    <property type="entry name" value="Ion_trans"/>
    <property type="match status" value="1"/>
</dbReference>
<keyword evidence="21" id="KW-1185">Reference proteome</keyword>
<keyword evidence="3" id="KW-1003">Cell membrane</keyword>
<dbReference type="GO" id="GO:0015279">
    <property type="term" value="F:store-operated calcium channel activity"/>
    <property type="evidence" value="ECO:0007669"/>
    <property type="project" value="TreeGrafter"/>
</dbReference>
<dbReference type="PANTHER" id="PTHR10117:SF7">
    <property type="entry name" value="SHORT TRANSIENT RECEPTOR POTENTIAL CHANNEL 6"/>
    <property type="match status" value="1"/>
</dbReference>
<protein>
    <submittedName>
        <fullName evidence="22">Short transient receptor potential channel 6 isoform X2</fullName>
    </submittedName>
</protein>